<keyword evidence="2" id="KW-1185">Reference proteome</keyword>
<reference evidence="1 2" key="1">
    <citation type="submission" date="2016-08" db="EMBL/GenBank/DDBJ databases">
        <authorList>
            <person name="Seilhamer J.J."/>
        </authorList>
    </citation>
    <scope>NUCLEOTIDE SEQUENCE [LARGE SCALE GENOMIC DNA]</scope>
    <source>
        <strain evidence="1 2">BRTC-1</strain>
    </source>
</reference>
<dbReference type="AlphaFoldDB" id="A0A1B2M373"/>
<dbReference type="Proteomes" id="UP000093391">
    <property type="component" value="Chromosome"/>
</dbReference>
<dbReference type="PRINTS" id="PR00394">
    <property type="entry name" value="RHSPROTEIN"/>
</dbReference>
<accession>A0A1B2M373</accession>
<name>A0A1B2M373_9GAMM</name>
<proteinExistence type="predicted"/>
<dbReference type="InterPro" id="IPR022385">
    <property type="entry name" value="Rhs_assc_core"/>
</dbReference>
<organism evidence="1 2">
    <name type="scientific">Acinetobacter larvae</name>
    <dbReference type="NCBI Taxonomy" id="1789224"/>
    <lineage>
        <taxon>Bacteria</taxon>
        <taxon>Pseudomonadati</taxon>
        <taxon>Pseudomonadota</taxon>
        <taxon>Gammaproteobacteria</taxon>
        <taxon>Moraxellales</taxon>
        <taxon>Moraxellaceae</taxon>
        <taxon>Acinetobacter</taxon>
    </lineage>
</organism>
<protein>
    <recommendedName>
        <fullName evidence="3">Type IV secretion protein Rhs</fullName>
    </recommendedName>
</protein>
<dbReference type="KEGG" id="ala:BFG52_14710"/>
<evidence type="ECO:0008006" key="3">
    <source>
        <dbReference type="Google" id="ProtNLM"/>
    </source>
</evidence>
<dbReference type="NCBIfam" id="TIGR03696">
    <property type="entry name" value="Rhs_assc_core"/>
    <property type="match status" value="1"/>
</dbReference>
<dbReference type="InterPro" id="IPR050708">
    <property type="entry name" value="T6SS_VgrG/RHS"/>
</dbReference>
<dbReference type="Gene3D" id="2.180.10.10">
    <property type="entry name" value="RHS repeat-associated core"/>
    <property type="match status" value="1"/>
</dbReference>
<evidence type="ECO:0000313" key="1">
    <source>
        <dbReference type="EMBL" id="AOA59473.1"/>
    </source>
</evidence>
<dbReference type="PANTHER" id="PTHR32305">
    <property type="match status" value="1"/>
</dbReference>
<dbReference type="EMBL" id="CP016895">
    <property type="protein sequence ID" value="AOA59473.1"/>
    <property type="molecule type" value="Genomic_DNA"/>
</dbReference>
<dbReference type="PANTHER" id="PTHR32305:SF15">
    <property type="entry name" value="PROTEIN RHSA-RELATED"/>
    <property type="match status" value="1"/>
</dbReference>
<evidence type="ECO:0000313" key="2">
    <source>
        <dbReference type="Proteomes" id="UP000093391"/>
    </source>
</evidence>
<dbReference type="STRING" id="1789224.BFG52_14710"/>
<gene>
    <name evidence="1" type="ORF">BFG52_14710</name>
</gene>
<sequence length="196" mass="22577">MEWQATAQQLNPIQLNAYEQAFLLQPHRFQGQIYDIETGLHYNRFRYYDPDAGRFISHDPIGLLGGENHFQYAPNPVEWVDPWGLAFKLGNVDGITRRKATQGYLDLKTSRAARREAMRRQGIPTSKSYTSTLKLDPKGSIDSSGRRMYVEQIKINGTSEIHKLTVHPEGHVFPESKNTPYKTYEKNIIMTLKVHI</sequence>